<evidence type="ECO:0000256" key="1">
    <source>
        <dbReference type="SAM" id="Coils"/>
    </source>
</evidence>
<proteinExistence type="predicted"/>
<protein>
    <submittedName>
        <fullName evidence="2">CSON007855 protein</fullName>
    </submittedName>
</protein>
<sequence>MSEYIRDFNREIQGNSGYLSEDTIRYLGIIASNDEYLNVDSVQIPSFFINLYDLIKKQTRNNTVIHHCLTILENGMKNTKLKSILINNYRFVPVIAELLFNHPEENPRILGLLEEMTYGIHFNRHEYYLDAFINHLIGIIRQQTPDSEVAFTILINLSFKNPECMALVMRSINLKDLAVLVKNYGIFTCKFYMIFGMTDTVMVQNEVRYCLKEIETTLNEYNYAKLKHVVDYIVEVKKLASSIEFDTGIKAKIVETIRVITESDATSDETNRQQKLNCMPLIFRLLEQMLNKNDSDAEILTSVVRLSLHWLPISETTINSMKVLSRLFEHNSLEFDEQLLNLFEMPMTTIIQKLANKNLSITEMITFIQLVIQMIKLENTRNLVVKLMDPGLFETILVHISTVINDGTHNIEISSYLELFVHVLYALYELMNVNAQYYAKFSDLMQDQKFQILLAKSFNAQFQDAKIYEILFRMNRTSEFPVEEVSSILARQKFVCMGSELKTDIVKIVVTPSTSDLEEKLDQTLQKLSSYPNNDILVTEIIQAYELNINSYKSREEDYKQRLKEADMTINRLSHENEKLQVQVTKFNLDNFERILNFEAISNENNIMKNELKTLRLSVQQFNQSYEAEKKSNTENKEILRETKEKLLTVLDEYERAKARLKEVETIKAELEAENKKRIEEFKRIYKAHETKVKESQKELEEKRKEFDKLCKTSKEQSDFLKCLEKQIIVKDEQIKTLKEELAESDQLRSSIANMLTKRQKK</sequence>
<dbReference type="VEuPathDB" id="VectorBase:CSON007855"/>
<organism evidence="2">
    <name type="scientific">Culicoides sonorensis</name>
    <name type="common">Biting midge</name>
    <dbReference type="NCBI Taxonomy" id="179676"/>
    <lineage>
        <taxon>Eukaryota</taxon>
        <taxon>Metazoa</taxon>
        <taxon>Ecdysozoa</taxon>
        <taxon>Arthropoda</taxon>
        <taxon>Hexapoda</taxon>
        <taxon>Insecta</taxon>
        <taxon>Pterygota</taxon>
        <taxon>Neoptera</taxon>
        <taxon>Endopterygota</taxon>
        <taxon>Diptera</taxon>
        <taxon>Nematocera</taxon>
        <taxon>Chironomoidea</taxon>
        <taxon>Ceratopogonidae</taxon>
        <taxon>Ceratopogoninae</taxon>
        <taxon>Culicoides</taxon>
        <taxon>Monoculicoides</taxon>
    </lineage>
</organism>
<dbReference type="PANTHER" id="PTHR23161:SF2">
    <property type="entry name" value="PROTEIN CIP2A"/>
    <property type="match status" value="1"/>
</dbReference>
<name>A0A336LXY9_CULSO</name>
<feature type="coiled-coil region" evidence="1">
    <location>
        <begin position="623"/>
        <end position="741"/>
    </location>
</feature>
<gene>
    <name evidence="2" type="primary">CSON007855</name>
</gene>
<dbReference type="InterPro" id="IPR042510">
    <property type="entry name" value="CIP2A"/>
</dbReference>
<dbReference type="AlphaFoldDB" id="A0A336LXY9"/>
<accession>A0A336LXY9</accession>
<feature type="coiled-coil region" evidence="1">
    <location>
        <begin position="542"/>
        <end position="590"/>
    </location>
</feature>
<keyword evidence="1" id="KW-0175">Coiled coil</keyword>
<dbReference type="EMBL" id="UFQT01000295">
    <property type="protein sequence ID" value="SSX22936.1"/>
    <property type="molecule type" value="Genomic_DNA"/>
</dbReference>
<evidence type="ECO:0000313" key="2">
    <source>
        <dbReference type="EMBL" id="SSX22936.1"/>
    </source>
</evidence>
<dbReference type="PANTHER" id="PTHR23161">
    <property type="entry name" value="PROTEIN CIP2A"/>
    <property type="match status" value="1"/>
</dbReference>
<dbReference type="OMA" id="HHVQSTE"/>
<reference evidence="2" key="1">
    <citation type="submission" date="2018-07" db="EMBL/GenBank/DDBJ databases">
        <authorList>
            <person name="Quirk P.G."/>
            <person name="Krulwich T.A."/>
        </authorList>
    </citation>
    <scope>NUCLEOTIDE SEQUENCE</scope>
</reference>